<proteinExistence type="inferred from homology"/>
<dbReference type="Gene3D" id="3.40.50.1820">
    <property type="entry name" value="alpha/beta hydrolase"/>
    <property type="match status" value="1"/>
</dbReference>
<dbReference type="InterPro" id="IPR008758">
    <property type="entry name" value="Peptidase_S28"/>
</dbReference>
<comment type="caution">
    <text evidence="6">The sequence shown here is derived from an EMBL/GenBank/DDBJ whole genome shotgun (WGS) entry which is preliminary data.</text>
</comment>
<dbReference type="Gene3D" id="1.20.120.980">
    <property type="entry name" value="Serine carboxypeptidase S28, SKS domain"/>
    <property type="match status" value="1"/>
</dbReference>
<keyword evidence="3" id="KW-0732">Signal</keyword>
<evidence type="ECO:0000256" key="5">
    <source>
        <dbReference type="ARBA" id="ARBA00023180"/>
    </source>
</evidence>
<evidence type="ECO:0000313" key="7">
    <source>
        <dbReference type="Proteomes" id="UP000245119"/>
    </source>
</evidence>
<keyword evidence="2" id="KW-0645">Protease</keyword>
<evidence type="ECO:0000256" key="3">
    <source>
        <dbReference type="ARBA" id="ARBA00022729"/>
    </source>
</evidence>
<reference evidence="6 7" key="1">
    <citation type="submission" date="2018-04" db="EMBL/GenBank/DDBJ databases">
        <title>The genome of golden apple snail Pomacea canaliculata provides insight into stress tolerance and invasive adaptation.</title>
        <authorList>
            <person name="Liu C."/>
            <person name="Liu B."/>
            <person name="Ren Y."/>
            <person name="Zhang Y."/>
            <person name="Wang H."/>
            <person name="Li S."/>
            <person name="Jiang F."/>
            <person name="Yin L."/>
            <person name="Zhang G."/>
            <person name="Qian W."/>
            <person name="Fan W."/>
        </authorList>
    </citation>
    <scope>NUCLEOTIDE SEQUENCE [LARGE SCALE GENOMIC DNA]</scope>
    <source>
        <strain evidence="6">SZHN2017</strain>
        <tissue evidence="6">Muscle</tissue>
    </source>
</reference>
<dbReference type="OrthoDB" id="1735038at2759"/>
<evidence type="ECO:0000256" key="1">
    <source>
        <dbReference type="ARBA" id="ARBA00011079"/>
    </source>
</evidence>
<dbReference type="PANTHER" id="PTHR11010">
    <property type="entry name" value="PROTEASE S28 PRO-X CARBOXYPEPTIDASE-RELATED"/>
    <property type="match status" value="1"/>
</dbReference>
<protein>
    <recommendedName>
        <fullName evidence="8">Serine protease K12H4.7</fullName>
    </recommendedName>
</protein>
<sequence length="463" mass="51555">MVPPPSRPSQLADSPSSALWFNQTLDHFNDADTRTFMQQYFINDKYYKPGGPVFLSIGGEGPADPVWMENGAWIQYAQDHNAFLFMVEHRFYGKTHPTGNLSVENLGYLTSEQALADLANFITFAQVKYNLPDNKWIAIGGSYSGALAAWFRLKYPHLVQGAVATSAPVFAQLNFLEYMSVVQDSLAMSSSSCVSNIQQATQQLEKLLSDETGRQQLRKMFNLCDDINIANSDDIANLYSVLAGNFEDVVQYNKDNRAFEGAKGTNITIDTLCGIMDTDTNKSALQRYADVNTLMLTTYAEKCQDFTYASMISDLTKIDWDSNTAAGGRQWTYQTCTEFGYFQTSDSKNQPFGSYFPLEFFIKQCQDIFGPKFNADLIQQGINFTNTNYGGYNLKVTNVVFPNGSVDPWHALGIVKDLSPNATAIFIDGTAHCANMYPATPDDPPQLVQARLTISKLIGQWVA</sequence>
<keyword evidence="7" id="KW-1185">Reference proteome</keyword>
<gene>
    <name evidence="6" type="ORF">C0Q70_21602</name>
</gene>
<dbReference type="AlphaFoldDB" id="A0A2T7NCZ5"/>
<dbReference type="GO" id="GO:0006508">
    <property type="term" value="P:proteolysis"/>
    <property type="evidence" value="ECO:0007669"/>
    <property type="project" value="UniProtKB-KW"/>
</dbReference>
<name>A0A2T7NCZ5_POMCA</name>
<dbReference type="InterPro" id="IPR029058">
    <property type="entry name" value="AB_hydrolase_fold"/>
</dbReference>
<dbReference type="GO" id="GO:0008239">
    <property type="term" value="F:dipeptidyl-peptidase activity"/>
    <property type="evidence" value="ECO:0007669"/>
    <property type="project" value="TreeGrafter"/>
</dbReference>
<dbReference type="FunFam" id="1.20.120.980:FF:000003">
    <property type="entry name" value="Serine protease 16"/>
    <property type="match status" value="1"/>
</dbReference>
<keyword evidence="4" id="KW-0378">Hydrolase</keyword>
<evidence type="ECO:0000313" key="6">
    <source>
        <dbReference type="EMBL" id="PVD19043.1"/>
    </source>
</evidence>
<dbReference type="SUPFAM" id="SSF53474">
    <property type="entry name" value="alpha/beta-Hydrolases"/>
    <property type="match status" value="1"/>
</dbReference>
<dbReference type="EMBL" id="PZQS01000014">
    <property type="protein sequence ID" value="PVD19043.1"/>
    <property type="molecule type" value="Genomic_DNA"/>
</dbReference>
<accession>A0A2T7NCZ5</accession>
<dbReference type="Proteomes" id="UP000245119">
    <property type="component" value="Linkage Group LG14"/>
</dbReference>
<organism evidence="6 7">
    <name type="scientific">Pomacea canaliculata</name>
    <name type="common">Golden apple snail</name>
    <dbReference type="NCBI Taxonomy" id="400727"/>
    <lineage>
        <taxon>Eukaryota</taxon>
        <taxon>Metazoa</taxon>
        <taxon>Spiralia</taxon>
        <taxon>Lophotrochozoa</taxon>
        <taxon>Mollusca</taxon>
        <taxon>Gastropoda</taxon>
        <taxon>Caenogastropoda</taxon>
        <taxon>Architaenioglossa</taxon>
        <taxon>Ampullarioidea</taxon>
        <taxon>Ampullariidae</taxon>
        <taxon>Pomacea</taxon>
    </lineage>
</organism>
<evidence type="ECO:0000256" key="2">
    <source>
        <dbReference type="ARBA" id="ARBA00022670"/>
    </source>
</evidence>
<keyword evidence="5" id="KW-0325">Glycoprotein</keyword>
<dbReference type="STRING" id="400727.A0A2T7NCZ5"/>
<dbReference type="GO" id="GO:0070008">
    <property type="term" value="F:serine-type exopeptidase activity"/>
    <property type="evidence" value="ECO:0007669"/>
    <property type="project" value="InterPro"/>
</dbReference>
<dbReference type="Pfam" id="PF05577">
    <property type="entry name" value="Peptidase_S28"/>
    <property type="match status" value="1"/>
</dbReference>
<comment type="similarity">
    <text evidence="1">Belongs to the peptidase S28 family.</text>
</comment>
<dbReference type="PANTHER" id="PTHR11010:SF117">
    <property type="entry name" value="SERINE PROTEASE 16"/>
    <property type="match status" value="1"/>
</dbReference>
<evidence type="ECO:0008006" key="8">
    <source>
        <dbReference type="Google" id="ProtNLM"/>
    </source>
</evidence>
<evidence type="ECO:0000256" key="4">
    <source>
        <dbReference type="ARBA" id="ARBA00022801"/>
    </source>
</evidence>
<dbReference type="InterPro" id="IPR042269">
    <property type="entry name" value="Ser_carbopepase_S28_SKS"/>
</dbReference>